<sequence>MSLTPAQTPFPESYLDAQKAIDTEITQLTARIISLKSARNALAPVSRLHSEVLQEIFFLVHDGSWPKGNGTILVTSISRAWRELAHHTSNLWTYIDLRHPGWIQTAVSRSKDCYLEV</sequence>
<evidence type="ECO:0000313" key="1">
    <source>
        <dbReference type="EMBL" id="TFK69719.1"/>
    </source>
</evidence>
<evidence type="ECO:0000313" key="2">
    <source>
        <dbReference type="Proteomes" id="UP000308600"/>
    </source>
</evidence>
<keyword evidence="2" id="KW-1185">Reference proteome</keyword>
<reference evidence="1 2" key="1">
    <citation type="journal article" date="2019" name="Nat. Ecol. Evol.">
        <title>Megaphylogeny resolves global patterns of mushroom evolution.</title>
        <authorList>
            <person name="Varga T."/>
            <person name="Krizsan K."/>
            <person name="Foldi C."/>
            <person name="Dima B."/>
            <person name="Sanchez-Garcia M."/>
            <person name="Sanchez-Ramirez S."/>
            <person name="Szollosi G.J."/>
            <person name="Szarkandi J.G."/>
            <person name="Papp V."/>
            <person name="Albert L."/>
            <person name="Andreopoulos W."/>
            <person name="Angelini C."/>
            <person name="Antonin V."/>
            <person name="Barry K.W."/>
            <person name="Bougher N.L."/>
            <person name="Buchanan P."/>
            <person name="Buyck B."/>
            <person name="Bense V."/>
            <person name="Catcheside P."/>
            <person name="Chovatia M."/>
            <person name="Cooper J."/>
            <person name="Damon W."/>
            <person name="Desjardin D."/>
            <person name="Finy P."/>
            <person name="Geml J."/>
            <person name="Haridas S."/>
            <person name="Hughes K."/>
            <person name="Justo A."/>
            <person name="Karasinski D."/>
            <person name="Kautmanova I."/>
            <person name="Kiss B."/>
            <person name="Kocsube S."/>
            <person name="Kotiranta H."/>
            <person name="LaButti K.M."/>
            <person name="Lechner B.E."/>
            <person name="Liimatainen K."/>
            <person name="Lipzen A."/>
            <person name="Lukacs Z."/>
            <person name="Mihaltcheva S."/>
            <person name="Morgado L.N."/>
            <person name="Niskanen T."/>
            <person name="Noordeloos M.E."/>
            <person name="Ohm R.A."/>
            <person name="Ortiz-Santana B."/>
            <person name="Ovrebo C."/>
            <person name="Racz N."/>
            <person name="Riley R."/>
            <person name="Savchenko A."/>
            <person name="Shiryaev A."/>
            <person name="Soop K."/>
            <person name="Spirin V."/>
            <person name="Szebenyi C."/>
            <person name="Tomsovsky M."/>
            <person name="Tulloss R.E."/>
            <person name="Uehling J."/>
            <person name="Grigoriev I.V."/>
            <person name="Vagvolgyi C."/>
            <person name="Papp T."/>
            <person name="Martin F.M."/>
            <person name="Miettinen O."/>
            <person name="Hibbett D.S."/>
            <person name="Nagy L.G."/>
        </authorList>
    </citation>
    <scope>NUCLEOTIDE SEQUENCE [LARGE SCALE GENOMIC DNA]</scope>
    <source>
        <strain evidence="1 2">NL-1719</strain>
    </source>
</reference>
<protein>
    <submittedName>
        <fullName evidence="1">Uncharacterized protein</fullName>
    </submittedName>
</protein>
<name>A0ACD3AWJ9_9AGAR</name>
<accession>A0ACD3AWJ9</accession>
<dbReference type="Proteomes" id="UP000308600">
    <property type="component" value="Unassembled WGS sequence"/>
</dbReference>
<feature type="non-terminal residue" evidence="1">
    <location>
        <position position="117"/>
    </location>
</feature>
<dbReference type="EMBL" id="ML208325">
    <property type="protein sequence ID" value="TFK69719.1"/>
    <property type="molecule type" value="Genomic_DNA"/>
</dbReference>
<organism evidence="1 2">
    <name type="scientific">Pluteus cervinus</name>
    <dbReference type="NCBI Taxonomy" id="181527"/>
    <lineage>
        <taxon>Eukaryota</taxon>
        <taxon>Fungi</taxon>
        <taxon>Dikarya</taxon>
        <taxon>Basidiomycota</taxon>
        <taxon>Agaricomycotina</taxon>
        <taxon>Agaricomycetes</taxon>
        <taxon>Agaricomycetidae</taxon>
        <taxon>Agaricales</taxon>
        <taxon>Pluteineae</taxon>
        <taxon>Pluteaceae</taxon>
        <taxon>Pluteus</taxon>
    </lineage>
</organism>
<proteinExistence type="predicted"/>
<gene>
    <name evidence="1" type="ORF">BDN72DRAFT_767594</name>
</gene>